<keyword evidence="1" id="KW-0472">Membrane</keyword>
<feature type="transmembrane region" description="Helical" evidence="1">
    <location>
        <begin position="60"/>
        <end position="79"/>
    </location>
</feature>
<feature type="transmembrane region" description="Helical" evidence="1">
    <location>
        <begin position="125"/>
        <end position="146"/>
    </location>
</feature>
<dbReference type="RefSeq" id="WP_245726667.1">
    <property type="nucleotide sequence ID" value="NZ_FNWL01000001.1"/>
</dbReference>
<gene>
    <name evidence="2" type="ORF">SAMN04487967_1200</name>
</gene>
<evidence type="ECO:0000256" key="1">
    <source>
        <dbReference type="SAM" id="Phobius"/>
    </source>
</evidence>
<feature type="transmembrane region" description="Helical" evidence="1">
    <location>
        <begin position="152"/>
        <end position="173"/>
    </location>
</feature>
<keyword evidence="1" id="KW-0812">Transmembrane</keyword>
<dbReference type="Proteomes" id="UP000199112">
    <property type="component" value="Unassembled WGS sequence"/>
</dbReference>
<reference evidence="3" key="1">
    <citation type="submission" date="2016-10" db="EMBL/GenBank/DDBJ databases">
        <authorList>
            <person name="Varghese N."/>
            <person name="Submissions S."/>
        </authorList>
    </citation>
    <scope>NUCLEOTIDE SEQUENCE [LARGE SCALE GENOMIC DNA]</scope>
    <source>
        <strain evidence="3">CGMCC 1.8981</strain>
    </source>
</reference>
<accession>A0A1H6FQJ0</accession>
<dbReference type="AlphaFoldDB" id="A0A1H6FQJ0"/>
<evidence type="ECO:0000313" key="2">
    <source>
        <dbReference type="EMBL" id="SEH13181.1"/>
    </source>
</evidence>
<dbReference type="EMBL" id="FNWL01000001">
    <property type="protein sequence ID" value="SEH13181.1"/>
    <property type="molecule type" value="Genomic_DNA"/>
</dbReference>
<feature type="transmembrane region" description="Helical" evidence="1">
    <location>
        <begin position="27"/>
        <end position="48"/>
    </location>
</feature>
<proteinExistence type="predicted"/>
<sequence length="178" mass="18416">MFAGVAWLCVVTGTVLARVSDASVTAVPAEWLGISVLAVAFVVTSWLVDGGFDRLGADPSGGLTFVWLAIFFVPLAFFPTRVALDAVANSAGVLDAAFILATTLFAGWLAFYGGLERLSLAPDDFLRIGVFVVALGSPPVAARVLADVTWFAVDPVAGALAIAVQGGACWLGVRMDVP</sequence>
<protein>
    <submittedName>
        <fullName evidence="2">Uncharacterized protein</fullName>
    </submittedName>
</protein>
<keyword evidence="1" id="KW-1133">Transmembrane helix</keyword>
<name>A0A1H6FQJ0_9EURY</name>
<organism evidence="2 3">
    <name type="scientific">Natronorubrum sediminis</name>
    <dbReference type="NCBI Taxonomy" id="640943"/>
    <lineage>
        <taxon>Archaea</taxon>
        <taxon>Methanobacteriati</taxon>
        <taxon>Methanobacteriota</taxon>
        <taxon>Stenosarchaea group</taxon>
        <taxon>Halobacteria</taxon>
        <taxon>Halobacteriales</taxon>
        <taxon>Natrialbaceae</taxon>
        <taxon>Natronorubrum</taxon>
    </lineage>
</organism>
<evidence type="ECO:0000313" key="3">
    <source>
        <dbReference type="Proteomes" id="UP000199112"/>
    </source>
</evidence>
<feature type="transmembrane region" description="Helical" evidence="1">
    <location>
        <begin position="91"/>
        <end position="113"/>
    </location>
</feature>
<keyword evidence="3" id="KW-1185">Reference proteome</keyword>